<proteinExistence type="predicted"/>
<evidence type="ECO:0000256" key="5">
    <source>
        <dbReference type="ARBA" id="ARBA00023098"/>
    </source>
</evidence>
<evidence type="ECO:0000256" key="1">
    <source>
        <dbReference type="ARBA" id="ARBA00004127"/>
    </source>
</evidence>
<comment type="subcellular location">
    <subcellularLocation>
        <location evidence="1">Endomembrane system</location>
        <topology evidence="1">Multi-pass membrane protein</topology>
    </subcellularLocation>
</comment>
<keyword evidence="2 7" id="KW-0812">Transmembrane</keyword>
<feature type="domain" description="Fatty acid hydroxylase" evidence="8">
    <location>
        <begin position="92"/>
        <end position="224"/>
    </location>
</feature>
<evidence type="ECO:0000256" key="2">
    <source>
        <dbReference type="ARBA" id="ARBA00022692"/>
    </source>
</evidence>
<evidence type="ECO:0000256" key="4">
    <source>
        <dbReference type="ARBA" id="ARBA00023002"/>
    </source>
</evidence>
<comment type="caution">
    <text evidence="9">The sequence shown here is derived from an EMBL/GenBank/DDBJ whole genome shotgun (WGS) entry which is preliminary data.</text>
</comment>
<keyword evidence="4" id="KW-0560">Oxidoreductase</keyword>
<keyword evidence="10" id="KW-1185">Reference proteome</keyword>
<feature type="transmembrane region" description="Helical" evidence="7">
    <location>
        <begin position="39"/>
        <end position="59"/>
    </location>
</feature>
<keyword evidence="6 7" id="KW-0472">Membrane</keyword>
<dbReference type="InterPro" id="IPR051689">
    <property type="entry name" value="Sterol_desaturase/TMEM195"/>
</dbReference>
<sequence length="306" mass="33944">MNYLINLGLGASLALFLLSLCVAIEYVSPRGRYTLRQRIPGTLMQVVGSTLLISLIIPLHMLWDGLGIGPVVTVPLWSWLSPLGVAGYALQVLVALALLDFLRYWRHRAEHEWFWPIHAVHHAPRELHAANSIGHPLQAIPEFFFVAVPLSFVAFDGPGTPIAVNLVSSLLTVYIHTASDFHFGPLRAAVVDNRFHRIHHSVEAHHIDKNYGICFSLWDRIFGTAYWPRPNEWPEVGIEDAPPATVRDFLLYPLPHKRPDLIDDYALSIPSTREAREPSLAVLSSSLIGESDHAATGSDGPTTAIS</sequence>
<dbReference type="PANTHER" id="PTHR21624">
    <property type="entry name" value="STEROL DESATURASE-RELATED PROTEIN"/>
    <property type="match status" value="1"/>
</dbReference>
<evidence type="ECO:0000259" key="8">
    <source>
        <dbReference type="Pfam" id="PF04116"/>
    </source>
</evidence>
<gene>
    <name evidence="9" type="ORF">LZ016_13835</name>
</gene>
<evidence type="ECO:0000313" key="10">
    <source>
        <dbReference type="Proteomes" id="UP001203058"/>
    </source>
</evidence>
<reference evidence="9 10" key="1">
    <citation type="submission" date="2022-03" db="EMBL/GenBank/DDBJ databases">
        <authorList>
            <person name="Jo J.-H."/>
            <person name="Im W.-T."/>
        </authorList>
    </citation>
    <scope>NUCLEOTIDE SEQUENCE [LARGE SCALE GENOMIC DNA]</scope>
    <source>
        <strain evidence="9 10">SM33</strain>
    </source>
</reference>
<keyword evidence="3 7" id="KW-1133">Transmembrane helix</keyword>
<organism evidence="9 10">
    <name type="scientific">Sphingomonas telluris</name>
    <dbReference type="NCBI Taxonomy" id="2907998"/>
    <lineage>
        <taxon>Bacteria</taxon>
        <taxon>Pseudomonadati</taxon>
        <taxon>Pseudomonadota</taxon>
        <taxon>Alphaproteobacteria</taxon>
        <taxon>Sphingomonadales</taxon>
        <taxon>Sphingomonadaceae</taxon>
        <taxon>Sphingomonas</taxon>
    </lineage>
</organism>
<name>A0ABS9VQC0_9SPHN</name>
<feature type="transmembrane region" description="Helical" evidence="7">
    <location>
        <begin position="6"/>
        <end position="27"/>
    </location>
</feature>
<dbReference type="EMBL" id="JAKZHW010000002">
    <property type="protein sequence ID" value="MCH8617174.1"/>
    <property type="molecule type" value="Genomic_DNA"/>
</dbReference>
<evidence type="ECO:0000256" key="6">
    <source>
        <dbReference type="ARBA" id="ARBA00023136"/>
    </source>
</evidence>
<dbReference type="InterPro" id="IPR006694">
    <property type="entry name" value="Fatty_acid_hydroxylase"/>
</dbReference>
<feature type="transmembrane region" description="Helical" evidence="7">
    <location>
        <begin position="79"/>
        <end position="99"/>
    </location>
</feature>
<keyword evidence="5" id="KW-0443">Lipid metabolism</keyword>
<evidence type="ECO:0000256" key="3">
    <source>
        <dbReference type="ARBA" id="ARBA00022989"/>
    </source>
</evidence>
<dbReference type="Pfam" id="PF04116">
    <property type="entry name" value="FA_hydroxylase"/>
    <property type="match status" value="1"/>
</dbReference>
<protein>
    <submittedName>
        <fullName evidence="9">Sterol desaturase family protein</fullName>
    </submittedName>
</protein>
<dbReference type="Proteomes" id="UP001203058">
    <property type="component" value="Unassembled WGS sequence"/>
</dbReference>
<accession>A0ABS9VQC0</accession>
<dbReference type="PANTHER" id="PTHR21624:SF1">
    <property type="entry name" value="ALKYLGLYCEROL MONOOXYGENASE"/>
    <property type="match status" value="1"/>
</dbReference>
<evidence type="ECO:0000256" key="7">
    <source>
        <dbReference type="SAM" id="Phobius"/>
    </source>
</evidence>
<dbReference type="RefSeq" id="WP_241448039.1">
    <property type="nucleotide sequence ID" value="NZ_JAKZHW010000002.1"/>
</dbReference>
<evidence type="ECO:0000313" key="9">
    <source>
        <dbReference type="EMBL" id="MCH8617174.1"/>
    </source>
</evidence>